<evidence type="ECO:0000313" key="2">
    <source>
        <dbReference type="EMBL" id="AXA64500.1"/>
    </source>
</evidence>
<dbReference type="RefSeq" id="WP_208693271.1">
    <property type="nucleotide sequence ID" value="NZ_CP022198.1"/>
</dbReference>
<gene>
    <name evidence="2" type="ORF">CE139_01365</name>
</gene>
<dbReference type="AlphaFoldDB" id="A0A2Z5A537"/>
<accession>A0A2Z5A537</accession>
<feature type="domain" description="YjiS-like" evidence="1">
    <location>
        <begin position="23"/>
        <end position="54"/>
    </location>
</feature>
<dbReference type="Proteomes" id="UP000250579">
    <property type="component" value="Chromosome"/>
</dbReference>
<evidence type="ECO:0000313" key="3">
    <source>
        <dbReference type="Proteomes" id="UP000250579"/>
    </source>
</evidence>
<protein>
    <recommendedName>
        <fullName evidence="1">YjiS-like domain-containing protein</fullName>
    </recommendedName>
</protein>
<sequence>MDSRSLLTSPTESSAFRRRFHPLLALLVRWHRRLVTRRQLQRLDARALADLGLNLADQYREGGKPFWRE</sequence>
<reference evidence="2 3" key="1">
    <citation type="submission" date="2017-06" db="EMBL/GenBank/DDBJ databases">
        <title>Evolution towards high GC content and high-temperature stress adaptation in endophytic Pseudomonas oryzihabitans impacted its plant-growth promoting traits.</title>
        <authorList>
            <person name="Nascimento F.X."/>
        </authorList>
    </citation>
    <scope>NUCLEOTIDE SEQUENCE [LARGE SCALE GENOMIC DNA]</scope>
    <source>
        <strain evidence="2 3">MS8</strain>
    </source>
</reference>
<name>A0A2Z5A537_9PSED</name>
<proteinExistence type="predicted"/>
<dbReference type="InterPro" id="IPR009506">
    <property type="entry name" value="YjiS-like"/>
</dbReference>
<organism evidence="2 3">
    <name type="scientific">Pseudomonas oryzihabitans</name>
    <dbReference type="NCBI Taxonomy" id="47885"/>
    <lineage>
        <taxon>Bacteria</taxon>
        <taxon>Pseudomonadati</taxon>
        <taxon>Pseudomonadota</taxon>
        <taxon>Gammaproteobacteria</taxon>
        <taxon>Pseudomonadales</taxon>
        <taxon>Pseudomonadaceae</taxon>
        <taxon>Pseudomonas</taxon>
    </lineage>
</organism>
<dbReference type="EMBL" id="CP022198">
    <property type="protein sequence ID" value="AXA64500.1"/>
    <property type="molecule type" value="Genomic_DNA"/>
</dbReference>
<evidence type="ECO:0000259" key="1">
    <source>
        <dbReference type="Pfam" id="PF06568"/>
    </source>
</evidence>
<dbReference type="Pfam" id="PF06568">
    <property type="entry name" value="YjiS-like"/>
    <property type="match status" value="1"/>
</dbReference>